<evidence type="ECO:0000313" key="2">
    <source>
        <dbReference type="Proteomes" id="UP000033448"/>
    </source>
</evidence>
<sequence length="47" mass="5209">MLEILSALGAAAPLLAVISAFVLKLLPLVSDRVNKRAIRLKRARRRK</sequence>
<keyword evidence="2" id="KW-1185">Reference proteome</keyword>
<proteinExistence type="predicted"/>
<evidence type="ECO:0000313" key="1">
    <source>
        <dbReference type="EMBL" id="KJL24874.1"/>
    </source>
</evidence>
<protein>
    <submittedName>
        <fullName evidence="1">Uncharacterized protein</fullName>
    </submittedName>
</protein>
<organism evidence="1 2">
    <name type="scientific">Microbacterium azadirachtae</name>
    <dbReference type="NCBI Taxonomy" id="582680"/>
    <lineage>
        <taxon>Bacteria</taxon>
        <taxon>Bacillati</taxon>
        <taxon>Actinomycetota</taxon>
        <taxon>Actinomycetes</taxon>
        <taxon>Micrococcales</taxon>
        <taxon>Microbacteriaceae</taxon>
        <taxon>Microbacterium</taxon>
    </lineage>
</organism>
<dbReference type="EMBL" id="JYIT01000072">
    <property type="protein sequence ID" value="KJL24874.1"/>
    <property type="molecule type" value="Genomic_DNA"/>
</dbReference>
<dbReference type="RefSeq" id="WP_156156735.1">
    <property type="nucleotide sequence ID" value="NZ_JYIT01000072.1"/>
</dbReference>
<reference evidence="1 2" key="1">
    <citation type="submission" date="2015-02" db="EMBL/GenBank/DDBJ databases">
        <title>Draft genome sequences of ten Microbacterium spp. with emphasis on heavy metal contaminated environments.</title>
        <authorList>
            <person name="Corretto E."/>
        </authorList>
    </citation>
    <scope>NUCLEOTIDE SEQUENCE [LARGE SCALE GENOMIC DNA]</scope>
    <source>
        <strain evidence="1 2">DSM 23848</strain>
    </source>
</reference>
<dbReference type="AlphaFoldDB" id="A0A0F0KWN5"/>
<gene>
    <name evidence="1" type="ORF">RL72_01597</name>
</gene>
<accession>A0A0F0KWN5</accession>
<name>A0A0F0KWN5_9MICO</name>
<comment type="caution">
    <text evidence="1">The sequence shown here is derived from an EMBL/GenBank/DDBJ whole genome shotgun (WGS) entry which is preliminary data.</text>
</comment>
<dbReference type="Proteomes" id="UP000033448">
    <property type="component" value="Unassembled WGS sequence"/>
</dbReference>
<dbReference type="PATRIC" id="fig|582680.7.peg.1636"/>